<feature type="domain" description="Enoyl reductase (ER)" evidence="1">
    <location>
        <begin position="13"/>
        <end position="323"/>
    </location>
</feature>
<dbReference type="Gene3D" id="3.40.50.720">
    <property type="entry name" value="NAD(P)-binding Rossmann-like Domain"/>
    <property type="match status" value="1"/>
</dbReference>
<reference evidence="2 3" key="2">
    <citation type="journal article" date="2018" name="Int. J. Syst. Evol. Microbiol.">
        <title>Marinobacterium aestuarii sp. nov., a benzene-degrading marine bacterium isolated from estuary sediment.</title>
        <authorList>
            <person name="Bae S.S."/>
            <person name="Jung J."/>
            <person name="Chung D."/>
            <person name="Baek K."/>
        </authorList>
    </citation>
    <scope>NUCLEOTIDE SEQUENCE [LARGE SCALE GENOMIC DNA]</scope>
    <source>
        <strain evidence="2 3">ST58-10</strain>
    </source>
</reference>
<dbReference type="Pfam" id="PF00107">
    <property type="entry name" value="ADH_zinc_N"/>
    <property type="match status" value="1"/>
</dbReference>
<dbReference type="AlphaFoldDB" id="A0A1A9EWM5"/>
<gene>
    <name evidence="2" type="ORF">A8C75_05880</name>
</gene>
<dbReference type="InterPro" id="IPR013149">
    <property type="entry name" value="ADH-like_C"/>
</dbReference>
<dbReference type="InterPro" id="IPR014188">
    <property type="entry name" value="Acrylyl-CoA_reductase_AcuI"/>
</dbReference>
<dbReference type="EMBL" id="CP015839">
    <property type="protein sequence ID" value="ANG62068.1"/>
    <property type="molecule type" value="Genomic_DNA"/>
</dbReference>
<dbReference type="NCBIfam" id="TIGR02823">
    <property type="entry name" value="oxido_YhdH"/>
    <property type="match status" value="1"/>
</dbReference>
<dbReference type="Pfam" id="PF08240">
    <property type="entry name" value="ADH_N"/>
    <property type="match status" value="1"/>
</dbReference>
<dbReference type="RefSeq" id="WP_067379390.1">
    <property type="nucleotide sequence ID" value="NZ_CP015839.1"/>
</dbReference>
<dbReference type="GO" id="GO:0043957">
    <property type="term" value="F:acryloyl-CoA reductase (NADPH) activity"/>
    <property type="evidence" value="ECO:0007669"/>
    <property type="project" value="TreeGrafter"/>
</dbReference>
<accession>A0A1A9EWM5</accession>
<name>A0A1A9EWM5_9GAMM</name>
<dbReference type="InterPro" id="IPR051397">
    <property type="entry name" value="Zn-ADH-like_protein"/>
</dbReference>
<dbReference type="InterPro" id="IPR013154">
    <property type="entry name" value="ADH-like_N"/>
</dbReference>
<dbReference type="Proteomes" id="UP000078070">
    <property type="component" value="Chromosome"/>
</dbReference>
<dbReference type="KEGG" id="mars:A8C75_05880"/>
<dbReference type="SMART" id="SM00829">
    <property type="entry name" value="PKS_ER"/>
    <property type="match status" value="1"/>
</dbReference>
<sequence length="327" mass="34399">MFRALVLDQQDGKTQAQVRTLQESQLPEGEVLVAVDYSSLNFKDGLAITGSGKIVSQFPMVPGVDLAGRVLESADDAFSPGDAVVLTGWGVGERHWGGMAEKARLKADWLVPMPQDMDARTAMMIGTAGLTAMLCVMALEEGGLTPAAGPVLVTGAAGGVGSVSVVILAALGYEVHAVTGRPETEAYLKGLGAHALVSRESMASKPRALEAQRWAGAIDTVGDTILARVLAETHYGGTVAACGLAAGFSLPTTVMPFILRNVRLQGVDSVMCPLSRRQQAWQRLARELPAAALGEIGHSIGLDEVPDYAQRIVEGQVRGRVIVDMSR</sequence>
<dbReference type="InterPro" id="IPR036291">
    <property type="entry name" value="NAD(P)-bd_dom_sf"/>
</dbReference>
<organism evidence="2 3">
    <name type="scientific">Marinobacterium aestuarii</name>
    <dbReference type="NCBI Taxonomy" id="1821621"/>
    <lineage>
        <taxon>Bacteria</taxon>
        <taxon>Pseudomonadati</taxon>
        <taxon>Pseudomonadota</taxon>
        <taxon>Gammaproteobacteria</taxon>
        <taxon>Oceanospirillales</taxon>
        <taxon>Oceanospirillaceae</taxon>
        <taxon>Marinobacterium</taxon>
    </lineage>
</organism>
<dbReference type="CDD" id="cd08288">
    <property type="entry name" value="MDR_yhdh"/>
    <property type="match status" value="1"/>
</dbReference>
<dbReference type="PANTHER" id="PTHR43677">
    <property type="entry name" value="SHORT-CHAIN DEHYDROGENASE/REDUCTASE"/>
    <property type="match status" value="1"/>
</dbReference>
<dbReference type="InterPro" id="IPR020843">
    <property type="entry name" value="ER"/>
</dbReference>
<dbReference type="InterPro" id="IPR011032">
    <property type="entry name" value="GroES-like_sf"/>
</dbReference>
<keyword evidence="3" id="KW-1185">Reference proteome</keyword>
<dbReference type="SUPFAM" id="SSF50129">
    <property type="entry name" value="GroES-like"/>
    <property type="match status" value="1"/>
</dbReference>
<evidence type="ECO:0000313" key="2">
    <source>
        <dbReference type="EMBL" id="ANG62068.1"/>
    </source>
</evidence>
<dbReference type="PANTHER" id="PTHR43677:SF1">
    <property type="entry name" value="ACRYLYL-COA REDUCTASE ACUI-RELATED"/>
    <property type="match status" value="1"/>
</dbReference>
<dbReference type="OrthoDB" id="9782155at2"/>
<protein>
    <submittedName>
        <fullName evidence="2">Acryloyl-CoA reductase</fullName>
    </submittedName>
</protein>
<evidence type="ECO:0000259" key="1">
    <source>
        <dbReference type="SMART" id="SM00829"/>
    </source>
</evidence>
<proteinExistence type="predicted"/>
<dbReference type="SUPFAM" id="SSF51735">
    <property type="entry name" value="NAD(P)-binding Rossmann-fold domains"/>
    <property type="match status" value="1"/>
</dbReference>
<dbReference type="Gene3D" id="3.90.180.10">
    <property type="entry name" value="Medium-chain alcohol dehydrogenases, catalytic domain"/>
    <property type="match status" value="1"/>
</dbReference>
<dbReference type="STRING" id="1821621.A8C75_05880"/>
<reference evidence="3" key="1">
    <citation type="submission" date="2016-05" db="EMBL/GenBank/DDBJ databases">
        <authorList>
            <person name="Baek K."/>
            <person name="Yang S.-J."/>
        </authorList>
    </citation>
    <scope>NUCLEOTIDE SEQUENCE [LARGE SCALE GENOMIC DNA]</scope>
    <source>
        <strain evidence="3">ST58-10</strain>
    </source>
</reference>
<evidence type="ECO:0000313" key="3">
    <source>
        <dbReference type="Proteomes" id="UP000078070"/>
    </source>
</evidence>